<protein>
    <recommendedName>
        <fullName evidence="5">WD_REPEATS_REGION domain-containing protein</fullName>
    </recommendedName>
</protein>
<gene>
    <name evidence="3" type="ORF">FBUS_03830</name>
</gene>
<keyword evidence="1" id="KW-0853">WD repeat</keyword>
<evidence type="ECO:0000256" key="2">
    <source>
        <dbReference type="ARBA" id="ARBA00022737"/>
    </source>
</evidence>
<dbReference type="SMART" id="SM00320">
    <property type="entry name" value="WD40"/>
    <property type="match status" value="5"/>
</dbReference>
<reference evidence="3" key="1">
    <citation type="submission" date="2019-05" db="EMBL/GenBank/DDBJ databases">
        <title>Annotation for the trematode Fasciolopsis buski.</title>
        <authorList>
            <person name="Choi Y.-J."/>
        </authorList>
    </citation>
    <scope>NUCLEOTIDE SEQUENCE</scope>
    <source>
        <strain evidence="3">HT</strain>
        <tissue evidence="3">Whole worm</tissue>
    </source>
</reference>
<dbReference type="SUPFAM" id="SSF50998">
    <property type="entry name" value="Quinoprotein alcohol dehydrogenase-like"/>
    <property type="match status" value="1"/>
</dbReference>
<organism evidence="3 4">
    <name type="scientific">Fasciolopsis buskii</name>
    <dbReference type="NCBI Taxonomy" id="27845"/>
    <lineage>
        <taxon>Eukaryota</taxon>
        <taxon>Metazoa</taxon>
        <taxon>Spiralia</taxon>
        <taxon>Lophotrochozoa</taxon>
        <taxon>Platyhelminthes</taxon>
        <taxon>Trematoda</taxon>
        <taxon>Digenea</taxon>
        <taxon>Plagiorchiida</taxon>
        <taxon>Echinostomata</taxon>
        <taxon>Echinostomatoidea</taxon>
        <taxon>Fasciolidae</taxon>
        <taxon>Fasciolopsis</taxon>
    </lineage>
</organism>
<evidence type="ECO:0000313" key="4">
    <source>
        <dbReference type="Proteomes" id="UP000728185"/>
    </source>
</evidence>
<keyword evidence="2" id="KW-0677">Repeat</keyword>
<dbReference type="OrthoDB" id="6262491at2759"/>
<evidence type="ECO:0000313" key="3">
    <source>
        <dbReference type="EMBL" id="KAA0198579.1"/>
    </source>
</evidence>
<dbReference type="Proteomes" id="UP000728185">
    <property type="component" value="Unassembled WGS sequence"/>
</dbReference>
<accession>A0A8E0S0R9</accession>
<dbReference type="EMBL" id="LUCM01001620">
    <property type="protein sequence ID" value="KAA0198579.1"/>
    <property type="molecule type" value="Genomic_DNA"/>
</dbReference>
<sequence length="642" mass="71968">MVVDKTRQLLCGGDNKLMAYDIYTNMTAGTFFDRDACTLMRGHRDIVRCLALADHRAFSAGFDRRLVVYDINGAIENKLVVLTVIREAHGGIISCLTTGRNADGQFVLISGSFDRLVKLWNEDGQLLNVIRGFNGPILSITFIPTTETFWVASAENNIKIYDIQTATDVTDYCETFADWKSQLHHVVRLHFCPEISMVVGITRRGYLVAWRNNPNSSLATLRTGSGIQAVASSHSHPQNFMTMGSDNRLLKWERRKATRFSYVSEEIAIDESLQDCLRRTVQQKLRCFASIKADVWKTLFPPSLLIRTEKRDEISVGTPALVTHSSTPSRLDSACSPSPSLGSNRFKRQEPKHQFIINPIIFRDSQSRFKLKYFSSADPDFSLIPNRLMIRIARMLSSGMRSQLRANDKFLIDRSFERPRGSVGKLSVGGRLASLTSMDMTHLYGDVFGYDFKATKQFIKATSGLPSPNSNTSVENECTENKLDEQCLTGINYLLDSHKLKSIMDSLRGESQSVTDNPLDYELDFDIQSSEKDAVENLPDSGTTPNDEVIKSVSRHVFGMKCHHALMEHKDSVTSLITLPEALHPDGKLTLVTSGWDKRICIWNLNNGCLIDKYHDPNPTPDQDPEIAAEGAILGMAYADEL</sequence>
<evidence type="ECO:0008006" key="5">
    <source>
        <dbReference type="Google" id="ProtNLM"/>
    </source>
</evidence>
<dbReference type="Gene3D" id="2.130.10.10">
    <property type="entry name" value="YVTN repeat-like/Quinoprotein amine dehydrogenase"/>
    <property type="match status" value="2"/>
</dbReference>
<keyword evidence="4" id="KW-1185">Reference proteome</keyword>
<proteinExistence type="predicted"/>
<dbReference type="AlphaFoldDB" id="A0A8E0S0R9"/>
<dbReference type="PANTHER" id="PTHR22847:SF637">
    <property type="entry name" value="WD REPEAT DOMAIN 5B"/>
    <property type="match status" value="1"/>
</dbReference>
<dbReference type="Pfam" id="PF00400">
    <property type="entry name" value="WD40"/>
    <property type="match status" value="2"/>
</dbReference>
<comment type="caution">
    <text evidence="3">The sequence shown here is derived from an EMBL/GenBank/DDBJ whole genome shotgun (WGS) entry which is preliminary data.</text>
</comment>
<dbReference type="InterPro" id="IPR001680">
    <property type="entry name" value="WD40_rpt"/>
</dbReference>
<evidence type="ECO:0000256" key="1">
    <source>
        <dbReference type="ARBA" id="ARBA00022574"/>
    </source>
</evidence>
<dbReference type="PANTHER" id="PTHR22847">
    <property type="entry name" value="WD40 REPEAT PROTEIN"/>
    <property type="match status" value="1"/>
</dbReference>
<dbReference type="GO" id="GO:1990234">
    <property type="term" value="C:transferase complex"/>
    <property type="evidence" value="ECO:0007669"/>
    <property type="project" value="UniProtKB-ARBA"/>
</dbReference>
<dbReference type="InterPro" id="IPR015943">
    <property type="entry name" value="WD40/YVTN_repeat-like_dom_sf"/>
</dbReference>
<name>A0A8E0S0R9_9TREM</name>
<dbReference type="InterPro" id="IPR011047">
    <property type="entry name" value="Quinoprotein_ADH-like_sf"/>
</dbReference>